<keyword evidence="6 8" id="KW-0472">Membrane</keyword>
<evidence type="ECO:0000256" key="3">
    <source>
        <dbReference type="ARBA" id="ARBA00022679"/>
    </source>
</evidence>
<dbReference type="HAMAP" id="MF_01148">
    <property type="entry name" value="Lnt"/>
    <property type="match status" value="1"/>
</dbReference>
<dbReference type="CDD" id="cd07571">
    <property type="entry name" value="ALP_N-acyl_transferase"/>
    <property type="match status" value="1"/>
</dbReference>
<dbReference type="OrthoDB" id="9804277at2"/>
<feature type="transmembrane region" description="Helical" evidence="8">
    <location>
        <begin position="151"/>
        <end position="172"/>
    </location>
</feature>
<feature type="transmembrane region" description="Helical" evidence="8">
    <location>
        <begin position="57"/>
        <end position="77"/>
    </location>
</feature>
<dbReference type="PROSITE" id="PS50263">
    <property type="entry name" value="CN_HYDROLASE"/>
    <property type="match status" value="1"/>
</dbReference>
<reference evidence="10 11" key="1">
    <citation type="submission" date="2018-10" db="EMBL/GenBank/DDBJ databases">
        <title>Tessaracoccus antarcticuss sp. nov., isolated from sediment.</title>
        <authorList>
            <person name="Zhou L.Y."/>
            <person name="Du Z.J."/>
        </authorList>
    </citation>
    <scope>NUCLEOTIDE SEQUENCE [LARGE SCALE GENOMIC DNA]</scope>
    <source>
        <strain evidence="10 11">JDX10</strain>
    </source>
</reference>
<dbReference type="InterPro" id="IPR045378">
    <property type="entry name" value="LNT_N"/>
</dbReference>
<dbReference type="PANTHER" id="PTHR38686">
    <property type="entry name" value="APOLIPOPROTEIN N-ACYLTRANSFERASE"/>
    <property type="match status" value="1"/>
</dbReference>
<proteinExistence type="inferred from homology"/>
<dbReference type="GO" id="GO:0005886">
    <property type="term" value="C:plasma membrane"/>
    <property type="evidence" value="ECO:0007669"/>
    <property type="project" value="UniProtKB-SubCell"/>
</dbReference>
<keyword evidence="5 8" id="KW-1133">Transmembrane helix</keyword>
<sequence>MHPLSRERLPRALSLVLAVFTGLLLGAGYAPMGIWPATIVGVGLFTWLVAGRTPWRAAGLGAVAGLAMNSLTIHWIGVLGVPVAIALVAFMSLWSALLGAMVALLTRLRLWVLWVPCAWVAVELAGGRVPFGGFPWIRLAYTTVDQPLSGWLPWVGSAGVSFLLALVAQLGLEAVRSRRNRLRTLVAAVALVVVGGSLKWLPQASPEQQVTIGVVQGNVNRYLHGTPYYAASVTDNMLSETVFLLASQRATGAAALDFIVWPENATDVDPLRHPAIRQLVDTSVALAGVPIFVGAVMDGPEPDTRQTSSIWWTPDTGPGDRYDKRNLVPFGEYIPFRDVLLPRLPVLEQIGRQSIAGIGPGVVAAPTADHTFLRVGDVICFELAWDDTVYDTVLAGADIIVTQSNTNTYGGTFEVPQQLALNRVRAMELGREVVVSTLNSLTGLVDASGTFHDSTAEFTAAHRTFTVPLRTNINMAVRLNPWLGWALAVVGVGATLWAGLRRRTSGASDRLPRQSSASIGSTP</sequence>
<evidence type="ECO:0000256" key="2">
    <source>
        <dbReference type="ARBA" id="ARBA00022475"/>
    </source>
</evidence>
<comment type="caution">
    <text evidence="10">The sequence shown here is derived from an EMBL/GenBank/DDBJ whole genome shotgun (WGS) entry which is preliminary data.</text>
</comment>
<comment type="function">
    <text evidence="8">Catalyzes the phospholipid dependent N-acylation of the N-terminal cysteine of apolipoprotein, the last step in lipoprotein maturation.</text>
</comment>
<evidence type="ECO:0000256" key="4">
    <source>
        <dbReference type="ARBA" id="ARBA00022692"/>
    </source>
</evidence>
<feature type="transmembrane region" description="Helical" evidence="8">
    <location>
        <begin position="83"/>
        <end position="104"/>
    </location>
</feature>
<keyword evidence="2 8" id="KW-1003">Cell membrane</keyword>
<evidence type="ECO:0000256" key="7">
    <source>
        <dbReference type="ARBA" id="ARBA00023315"/>
    </source>
</evidence>
<accession>A0A3M0G6K8</accession>
<comment type="catalytic activity">
    <reaction evidence="8">
        <text>N-terminal S-1,2-diacyl-sn-glyceryl-L-cysteinyl-[lipoprotein] + a glycerophospholipid = N-acyl-S-1,2-diacyl-sn-glyceryl-L-cysteinyl-[lipoprotein] + a 2-acyl-sn-glycero-3-phospholipid + H(+)</text>
        <dbReference type="Rhea" id="RHEA:48228"/>
        <dbReference type="Rhea" id="RHEA-COMP:14681"/>
        <dbReference type="Rhea" id="RHEA-COMP:14684"/>
        <dbReference type="ChEBI" id="CHEBI:15378"/>
        <dbReference type="ChEBI" id="CHEBI:136912"/>
        <dbReference type="ChEBI" id="CHEBI:140656"/>
        <dbReference type="ChEBI" id="CHEBI:140657"/>
        <dbReference type="ChEBI" id="CHEBI:140660"/>
        <dbReference type="EC" id="2.3.1.269"/>
    </reaction>
</comment>
<dbReference type="InterPro" id="IPR004563">
    <property type="entry name" value="Apolipo_AcylTrfase"/>
</dbReference>
<keyword evidence="10" id="KW-0449">Lipoprotein</keyword>
<evidence type="ECO:0000313" key="10">
    <source>
        <dbReference type="EMBL" id="RMB60148.1"/>
    </source>
</evidence>
<feature type="transmembrane region" description="Helical" evidence="8">
    <location>
        <begin position="34"/>
        <end position="50"/>
    </location>
</feature>
<dbReference type="Pfam" id="PF00795">
    <property type="entry name" value="CN_hydrolase"/>
    <property type="match status" value="1"/>
</dbReference>
<evidence type="ECO:0000256" key="5">
    <source>
        <dbReference type="ARBA" id="ARBA00022989"/>
    </source>
</evidence>
<dbReference type="EMBL" id="REFW01000002">
    <property type="protein sequence ID" value="RMB60148.1"/>
    <property type="molecule type" value="Genomic_DNA"/>
</dbReference>
<keyword evidence="11" id="KW-1185">Reference proteome</keyword>
<organism evidence="10 11">
    <name type="scientific">Tessaracoccus antarcticus</name>
    <dbReference type="NCBI Taxonomy" id="2479848"/>
    <lineage>
        <taxon>Bacteria</taxon>
        <taxon>Bacillati</taxon>
        <taxon>Actinomycetota</taxon>
        <taxon>Actinomycetes</taxon>
        <taxon>Propionibacteriales</taxon>
        <taxon>Propionibacteriaceae</taxon>
        <taxon>Tessaracoccus</taxon>
    </lineage>
</organism>
<keyword evidence="3 8" id="KW-0808">Transferase</keyword>
<dbReference type="GO" id="GO:0016410">
    <property type="term" value="F:N-acyltransferase activity"/>
    <property type="evidence" value="ECO:0007669"/>
    <property type="project" value="UniProtKB-UniRule"/>
</dbReference>
<feature type="transmembrane region" description="Helical" evidence="8">
    <location>
        <begin position="111"/>
        <end position="131"/>
    </location>
</feature>
<comment type="pathway">
    <text evidence="8">Protein modification; lipoprotein biosynthesis (N-acyl transfer).</text>
</comment>
<dbReference type="InterPro" id="IPR036526">
    <property type="entry name" value="C-N_Hydrolase_sf"/>
</dbReference>
<dbReference type="NCBIfam" id="TIGR00546">
    <property type="entry name" value="lnt"/>
    <property type="match status" value="1"/>
</dbReference>
<dbReference type="Proteomes" id="UP000275256">
    <property type="component" value="Unassembled WGS sequence"/>
</dbReference>
<dbReference type="Pfam" id="PF20154">
    <property type="entry name" value="LNT_N"/>
    <property type="match status" value="1"/>
</dbReference>
<dbReference type="EC" id="2.3.1.269" evidence="8"/>
<dbReference type="UniPathway" id="UPA00666"/>
<dbReference type="SUPFAM" id="SSF56317">
    <property type="entry name" value="Carbon-nitrogen hydrolase"/>
    <property type="match status" value="1"/>
</dbReference>
<dbReference type="AlphaFoldDB" id="A0A3M0G6K8"/>
<keyword evidence="4 8" id="KW-0812">Transmembrane</keyword>
<evidence type="ECO:0000256" key="8">
    <source>
        <dbReference type="HAMAP-Rule" id="MF_01148"/>
    </source>
</evidence>
<comment type="subcellular location">
    <subcellularLocation>
        <location evidence="1 8">Cell membrane</location>
        <topology evidence="1 8">Multi-pass membrane protein</topology>
    </subcellularLocation>
</comment>
<evidence type="ECO:0000313" key="11">
    <source>
        <dbReference type="Proteomes" id="UP000275256"/>
    </source>
</evidence>
<evidence type="ECO:0000256" key="1">
    <source>
        <dbReference type="ARBA" id="ARBA00004651"/>
    </source>
</evidence>
<comment type="similarity">
    <text evidence="8">Belongs to the CN hydrolase family. Apolipoprotein N-acyltransferase subfamily.</text>
</comment>
<evidence type="ECO:0000256" key="6">
    <source>
        <dbReference type="ARBA" id="ARBA00023136"/>
    </source>
</evidence>
<dbReference type="PANTHER" id="PTHR38686:SF1">
    <property type="entry name" value="APOLIPOPROTEIN N-ACYLTRANSFERASE"/>
    <property type="match status" value="1"/>
</dbReference>
<feature type="transmembrane region" description="Helical" evidence="8">
    <location>
        <begin position="482"/>
        <end position="500"/>
    </location>
</feature>
<protein>
    <recommendedName>
        <fullName evidence="8">Apolipoprotein N-acyltransferase</fullName>
        <shortName evidence="8">ALP N-acyltransferase</shortName>
        <ecNumber evidence="8">2.3.1.269</ecNumber>
    </recommendedName>
</protein>
<name>A0A3M0G6K8_9ACTN</name>
<dbReference type="GO" id="GO:0042158">
    <property type="term" value="P:lipoprotein biosynthetic process"/>
    <property type="evidence" value="ECO:0007669"/>
    <property type="project" value="UniProtKB-UniRule"/>
</dbReference>
<dbReference type="Gene3D" id="3.60.110.10">
    <property type="entry name" value="Carbon-nitrogen hydrolase"/>
    <property type="match status" value="1"/>
</dbReference>
<evidence type="ECO:0000259" key="9">
    <source>
        <dbReference type="PROSITE" id="PS50263"/>
    </source>
</evidence>
<dbReference type="RefSeq" id="WP_147454086.1">
    <property type="nucleotide sequence ID" value="NZ_REFW01000002.1"/>
</dbReference>
<feature type="transmembrane region" description="Helical" evidence="8">
    <location>
        <begin position="12"/>
        <end position="28"/>
    </location>
</feature>
<gene>
    <name evidence="8 10" type="primary">lnt</name>
    <name evidence="10" type="ORF">EAX62_10670</name>
</gene>
<keyword evidence="7 8" id="KW-0012">Acyltransferase</keyword>
<feature type="transmembrane region" description="Helical" evidence="8">
    <location>
        <begin position="184"/>
        <end position="201"/>
    </location>
</feature>
<feature type="domain" description="CN hydrolase" evidence="9">
    <location>
        <begin position="210"/>
        <end position="469"/>
    </location>
</feature>
<dbReference type="InterPro" id="IPR003010">
    <property type="entry name" value="C-N_Hydrolase"/>
</dbReference>